<gene>
    <name evidence="3" type="ORF">OO014_04465</name>
</gene>
<dbReference type="InterPro" id="IPR037069">
    <property type="entry name" value="AcylCoA_DH/ox_N_sf"/>
</dbReference>
<dbReference type="EMBL" id="JAPFQL010000012">
    <property type="protein sequence ID" value="MDC5696501.1"/>
    <property type="molecule type" value="Genomic_DNA"/>
</dbReference>
<sequence length="390" mass="43166">MHEATRYILDHADELRAEADPSDELGRITDRTVEILRASGGMKLLQAKDFGGHEAHPNDFMEWVMAVGMNHPSAGWIAGVVGIHPWEIAIADPRLQKEIYGDDPETWVASPYAPFGRAKPVDGGFLFTGQWPYSTGTDHSDWVILGGLVTDADGKPLMPPDVRHFILPREDYDIVEDSWNVMGLAGTGSKDVRMTDAFVPDFRVLDGVHVRDNTYSDRWRPENPLYAMRFGVMFPFAISAGTFGIARGAVRAAWDHIEARVSSQGSVSKADPFVLAALARAESDVEASIIHVQSIIARFYDTVAAGGDITVKDRLRFRVDQVRATDRAIEAVNELYRLMGSSSIQKGSPLERYWRDLQVASTHVCNSREPCYVAWGLDAFGGDIPPSAQY</sequence>
<comment type="caution">
    <text evidence="3">The sequence shown here is derived from an EMBL/GenBank/DDBJ whole genome shotgun (WGS) entry which is preliminary data.</text>
</comment>
<dbReference type="InterPro" id="IPR013107">
    <property type="entry name" value="Acyl-CoA_DH_C"/>
</dbReference>
<dbReference type="RefSeq" id="WP_272461077.1">
    <property type="nucleotide sequence ID" value="NZ_JAPFQL010000012.1"/>
</dbReference>
<dbReference type="InterPro" id="IPR046373">
    <property type="entry name" value="Acyl-CoA_Oxase/DH_mid-dom_sf"/>
</dbReference>
<dbReference type="PIRSF" id="PIRSF016578">
    <property type="entry name" value="HsaA"/>
    <property type="match status" value="1"/>
</dbReference>
<name>A0ABT5GE16_9MICO</name>
<dbReference type="InterPro" id="IPR036250">
    <property type="entry name" value="AcylCo_DH-like_C"/>
</dbReference>
<dbReference type="Gene3D" id="2.40.110.10">
    <property type="entry name" value="Butyryl-CoA Dehydrogenase, subunit A, domain 2"/>
    <property type="match status" value="1"/>
</dbReference>
<dbReference type="Gene3D" id="1.10.540.10">
    <property type="entry name" value="Acyl-CoA dehydrogenase/oxidase, N-terminal domain"/>
    <property type="match status" value="1"/>
</dbReference>
<accession>A0ABT5GE16</accession>
<feature type="domain" description="Acyl-CoA dehydrogenase C-terminal" evidence="2">
    <location>
        <begin position="238"/>
        <end position="366"/>
    </location>
</feature>
<dbReference type="Gene3D" id="1.20.140.10">
    <property type="entry name" value="Butyryl-CoA Dehydrogenase, subunit A, domain 3"/>
    <property type="match status" value="1"/>
</dbReference>
<evidence type="ECO:0000256" key="1">
    <source>
        <dbReference type="ARBA" id="ARBA00023002"/>
    </source>
</evidence>
<dbReference type="SUPFAM" id="SSF47203">
    <property type="entry name" value="Acyl-CoA dehydrogenase C-terminal domain-like"/>
    <property type="match status" value="1"/>
</dbReference>
<dbReference type="InterPro" id="IPR009100">
    <property type="entry name" value="AcylCoA_DH/oxidase_NM_dom_sf"/>
</dbReference>
<keyword evidence="4" id="KW-1185">Reference proteome</keyword>
<evidence type="ECO:0000259" key="2">
    <source>
        <dbReference type="Pfam" id="PF08028"/>
    </source>
</evidence>
<dbReference type="Proteomes" id="UP001150259">
    <property type="component" value="Unassembled WGS sequence"/>
</dbReference>
<dbReference type="PANTHER" id="PTHR48083:SF19">
    <property type="entry name" value="FLAVIN-DEPENDENT MONOOXYGENASE, OXYGENASE SUBUNIT HSAA"/>
    <property type="match status" value="1"/>
</dbReference>
<dbReference type="SUPFAM" id="SSF56645">
    <property type="entry name" value="Acyl-CoA dehydrogenase NM domain-like"/>
    <property type="match status" value="1"/>
</dbReference>
<keyword evidence="1" id="KW-0560">Oxidoreductase</keyword>
<dbReference type="PANTHER" id="PTHR48083">
    <property type="entry name" value="MEDIUM-CHAIN SPECIFIC ACYL-COA DEHYDROGENASE, MITOCHONDRIAL-RELATED"/>
    <property type="match status" value="1"/>
</dbReference>
<proteinExistence type="predicted"/>
<protein>
    <submittedName>
        <fullName evidence="3">Acyl-CoA dehydrogenase family protein</fullName>
    </submittedName>
</protein>
<organism evidence="3 4">
    <name type="scientific">Intrasporangium calvum</name>
    <dbReference type="NCBI Taxonomy" id="53358"/>
    <lineage>
        <taxon>Bacteria</taxon>
        <taxon>Bacillati</taxon>
        <taxon>Actinomycetota</taxon>
        <taxon>Actinomycetes</taxon>
        <taxon>Micrococcales</taxon>
        <taxon>Intrasporangiaceae</taxon>
        <taxon>Intrasporangium</taxon>
    </lineage>
</organism>
<evidence type="ECO:0000313" key="3">
    <source>
        <dbReference type="EMBL" id="MDC5696501.1"/>
    </source>
</evidence>
<dbReference type="Pfam" id="PF08028">
    <property type="entry name" value="Acyl-CoA_dh_2"/>
    <property type="match status" value="1"/>
</dbReference>
<evidence type="ECO:0000313" key="4">
    <source>
        <dbReference type="Proteomes" id="UP001150259"/>
    </source>
</evidence>
<dbReference type="InterPro" id="IPR050741">
    <property type="entry name" value="Acyl-CoA_dehydrogenase"/>
</dbReference>
<reference evidence="3 4" key="1">
    <citation type="submission" date="2022-11" db="EMBL/GenBank/DDBJ databases">
        <title>Anaerobic phenanthrene biodegradation by a DNRA strain PheN6.</title>
        <authorList>
            <person name="Zhang Z."/>
        </authorList>
    </citation>
    <scope>NUCLEOTIDE SEQUENCE [LARGE SCALE GENOMIC DNA]</scope>
    <source>
        <strain evidence="3 4">PheN6</strain>
    </source>
</reference>